<proteinExistence type="predicted"/>
<keyword evidence="1" id="KW-1185">Reference proteome</keyword>
<protein>
    <submittedName>
        <fullName evidence="2">F-box/FBD/LRR-repeat protein At1g13570-like</fullName>
    </submittedName>
</protein>
<dbReference type="AlphaFoldDB" id="A0A1U8B2X4"/>
<dbReference type="Pfam" id="PF24758">
    <property type="entry name" value="LRR_At5g56370"/>
    <property type="match status" value="1"/>
</dbReference>
<dbReference type="Pfam" id="PF08387">
    <property type="entry name" value="FBD"/>
    <property type="match status" value="1"/>
</dbReference>
<dbReference type="InterPro" id="IPR036047">
    <property type="entry name" value="F-box-like_dom_sf"/>
</dbReference>
<dbReference type="SUPFAM" id="SSF81383">
    <property type="entry name" value="F-box domain"/>
    <property type="match status" value="1"/>
</dbReference>
<dbReference type="SUPFAM" id="SSF52047">
    <property type="entry name" value="RNI-like"/>
    <property type="match status" value="1"/>
</dbReference>
<dbReference type="PANTHER" id="PTHR31639:SF237">
    <property type="entry name" value="F-BOX DOMAIN-CONTAINING PROTEIN"/>
    <property type="match status" value="1"/>
</dbReference>
<sequence length="438" mass="51116">MDNILAQDVLSNLPDAIIQHILVHMPIRDAVRTSILSRGWRYKWATIPTLEFDYRCIPTSSSKEDPLVKMEKFVNFVARALLLHTGPIDRFKISHSCQLRSCSDIDQWIVFLSRNGIKEFVLEMWYCRDQEQQFVVPSSLFTCQNLRMLKLRNCVFIPPPTFKSFPCLRTLWLQCVTCTDDIMRSLITSCTLLEKLFIKDIHGLSSLQVYGPNLKYLNVWGEFIEIFIQHSPLLVDAKFSLFYHPKIRNADQNCISMWPLVFDSLIHLEKLYLHGMWWFSSYGDHIPERLPTTLIYLKNLDLCIAFHRSSEILTALCLIRSSPNIQLLKIRSESLVGFNTEHPSDDMDFWEMQCHLGCSLNQLQIVIMKDVHGLVHELQLIKFILGRSPMLKTMTVIPFHVSESLKDCADKYIKEEHMLIELVRFKRVSTQAEIIYVK</sequence>
<dbReference type="PROSITE" id="PS50181">
    <property type="entry name" value="FBOX"/>
    <property type="match status" value="1"/>
</dbReference>
<dbReference type="eggNOG" id="ENOG502QTI8">
    <property type="taxonomic scope" value="Eukaryota"/>
</dbReference>
<name>A0A1U8B2X4_NELNU</name>
<dbReference type="Proteomes" id="UP000189703">
    <property type="component" value="Unplaced"/>
</dbReference>
<dbReference type="InterPro" id="IPR032675">
    <property type="entry name" value="LRR_dom_sf"/>
</dbReference>
<dbReference type="Pfam" id="PF00646">
    <property type="entry name" value="F-box"/>
    <property type="match status" value="1"/>
</dbReference>
<reference evidence="2" key="1">
    <citation type="submission" date="2025-08" db="UniProtKB">
        <authorList>
            <consortium name="RefSeq"/>
        </authorList>
    </citation>
    <scope>IDENTIFICATION</scope>
</reference>
<organism evidence="1 2">
    <name type="scientific">Nelumbo nucifera</name>
    <name type="common">Sacred lotus</name>
    <dbReference type="NCBI Taxonomy" id="4432"/>
    <lineage>
        <taxon>Eukaryota</taxon>
        <taxon>Viridiplantae</taxon>
        <taxon>Streptophyta</taxon>
        <taxon>Embryophyta</taxon>
        <taxon>Tracheophyta</taxon>
        <taxon>Spermatophyta</taxon>
        <taxon>Magnoliopsida</taxon>
        <taxon>Proteales</taxon>
        <taxon>Nelumbonaceae</taxon>
        <taxon>Nelumbo</taxon>
    </lineage>
</organism>
<dbReference type="SMART" id="SM00579">
    <property type="entry name" value="FBD"/>
    <property type="match status" value="1"/>
</dbReference>
<dbReference type="PANTHER" id="PTHR31639">
    <property type="entry name" value="F-BOX PROTEIN-LIKE"/>
    <property type="match status" value="1"/>
</dbReference>
<dbReference type="GeneID" id="104609086"/>
<dbReference type="OrthoDB" id="629734at2759"/>
<dbReference type="FunCoup" id="A0A1U8B2X4">
    <property type="interactions" value="1405"/>
</dbReference>
<dbReference type="OMA" id="HKGKAYH"/>
<accession>A0A1U8B2X4</accession>
<dbReference type="InterPro" id="IPR055411">
    <property type="entry name" value="LRR_FXL15/At3g58940/PEG3-like"/>
</dbReference>
<dbReference type="RefSeq" id="XP_010273606.1">
    <property type="nucleotide sequence ID" value="XM_010275304.2"/>
</dbReference>
<evidence type="ECO:0000313" key="1">
    <source>
        <dbReference type="Proteomes" id="UP000189703"/>
    </source>
</evidence>
<gene>
    <name evidence="2" type="primary">LOC104609086</name>
</gene>
<dbReference type="CDD" id="cd22160">
    <property type="entry name" value="F-box_AtFBL13-like"/>
    <property type="match status" value="1"/>
</dbReference>
<dbReference type="InterPro" id="IPR053781">
    <property type="entry name" value="F-box_AtFBL13-like"/>
</dbReference>
<dbReference type="InterPro" id="IPR001810">
    <property type="entry name" value="F-box_dom"/>
</dbReference>
<evidence type="ECO:0000313" key="2">
    <source>
        <dbReference type="RefSeq" id="XP_010273606.1"/>
    </source>
</evidence>
<dbReference type="KEGG" id="nnu:104609086"/>
<dbReference type="Gene3D" id="3.80.10.10">
    <property type="entry name" value="Ribonuclease Inhibitor"/>
    <property type="match status" value="1"/>
</dbReference>
<dbReference type="InterPro" id="IPR006566">
    <property type="entry name" value="FBD"/>
</dbReference>